<dbReference type="Proteomes" id="UP001528040">
    <property type="component" value="Unassembled WGS sequence"/>
</dbReference>
<feature type="transmembrane region" description="Helical" evidence="6">
    <location>
        <begin position="426"/>
        <end position="448"/>
    </location>
</feature>
<evidence type="ECO:0000313" key="9">
    <source>
        <dbReference type="Proteomes" id="UP001528040"/>
    </source>
</evidence>
<evidence type="ECO:0000256" key="4">
    <source>
        <dbReference type="ARBA" id="ARBA00022989"/>
    </source>
</evidence>
<feature type="transmembrane region" description="Helical" evidence="6">
    <location>
        <begin position="261"/>
        <end position="285"/>
    </location>
</feature>
<feature type="transmembrane region" description="Helical" evidence="6">
    <location>
        <begin position="306"/>
        <end position="339"/>
    </location>
</feature>
<keyword evidence="9" id="KW-1185">Reference proteome</keyword>
<feature type="domain" description="ABC3 transporter permease C-terminal" evidence="7">
    <location>
        <begin position="265"/>
        <end position="375"/>
    </location>
</feature>
<accession>A0ABT4W3S2</accession>
<feature type="transmembrane region" description="Helical" evidence="6">
    <location>
        <begin position="760"/>
        <end position="786"/>
    </location>
</feature>
<proteinExistence type="predicted"/>
<evidence type="ECO:0000256" key="3">
    <source>
        <dbReference type="ARBA" id="ARBA00022692"/>
    </source>
</evidence>
<dbReference type="InterPro" id="IPR038766">
    <property type="entry name" value="Membrane_comp_ABC_pdt"/>
</dbReference>
<dbReference type="Pfam" id="PF02687">
    <property type="entry name" value="FtsX"/>
    <property type="match status" value="2"/>
</dbReference>
<evidence type="ECO:0000256" key="5">
    <source>
        <dbReference type="ARBA" id="ARBA00023136"/>
    </source>
</evidence>
<comment type="subcellular location">
    <subcellularLocation>
        <location evidence="1">Cell membrane</location>
        <topology evidence="1">Multi-pass membrane protein</topology>
    </subcellularLocation>
</comment>
<feature type="transmembrane region" description="Helical" evidence="6">
    <location>
        <begin position="806"/>
        <end position="826"/>
    </location>
</feature>
<feature type="transmembrane region" description="Helical" evidence="6">
    <location>
        <begin position="401"/>
        <end position="420"/>
    </location>
</feature>
<feature type="transmembrane region" description="Helical" evidence="6">
    <location>
        <begin position="469"/>
        <end position="496"/>
    </location>
</feature>
<dbReference type="InterPro" id="IPR003838">
    <property type="entry name" value="ABC3_permease_C"/>
</dbReference>
<keyword evidence="4 6" id="KW-1133">Transmembrane helix</keyword>
<dbReference type="RefSeq" id="WP_271054882.1">
    <property type="nucleotide sequence ID" value="NZ_JAQIIO010000008.1"/>
</dbReference>
<dbReference type="PANTHER" id="PTHR30287">
    <property type="entry name" value="MEMBRANE COMPONENT OF PREDICTED ABC SUPERFAMILY METABOLITE UPTAKE TRANSPORTER"/>
    <property type="match status" value="1"/>
</dbReference>
<sequence>MSGTLRQALRIARRDMRGGLRGFRIFLACLTLGVAAIAAIGSVRESLQQGLASQGAVLLGGDASVTFTYRFGDADEEAVLAESAQAMSVIADFRSMAVVGEERGLTQVKAVDGQYPLYGSVVLDPPIPLDAAFVGTDDLAGAVMDDLLIDRLGLAIGDEFQLGGTAFVLMAELVNEPDNATGGFGLGPRTLVSRHDLEGTGLLSQGTLFDSEYRLRLSDGTDLGAEKQRVMRVLEEKGARWQDARNGAPGISRFIERLSAFLVLVGLAGLAVGGVGISAAVRAYLDGKTETIAILRSLGATRKLIFLTYFLQVAVLTFIGLAAGITLGTLVPLTLAPLIASVLPIDAAISIYPGPLAEAALYGGLASLLFTLWPLAQTEDVQPAALFRDAALGEGRRPRPVFIGLTVLVLMILVGTATWLSGMTELAVWTFIGLAGAFVALLLTGSGVRRLSRWVGHRRGLQGRPILRMALTAVGGPGGEAGAVVLSLGLGLSVLAAVGQIDNNLRGAISRELPEVAPSFFVVDIQPDQIEGVLARLDGDDGVSRVDTAPMLRGVMTRINDRPAREVAGNHWVVQGDRALTYSDRPTRTHVVAGEWWPEEYQGPPQISFAAEEAEEMGIGIGDMVTMNILGRDITGEITSLREVDFSQAGMGFVLTMNPAALAGAPHTWLATIYADHAAEAAILRDIGKTYPNITLISVRDAISRVTEIMGQVAAAVTYGALATLITGFVVLIGAAAAGERARTYEAAVLKTLGATRAEILLNFALRSAVLGAAAGVVAVIAGGIAGWAVTHYIMENDFAFEPVSAAAIVTGGIIATILAGLFYAWRPLSVRPARVLRARD</sequence>
<name>A0ABT4W3S2_9RHOB</name>
<evidence type="ECO:0000256" key="1">
    <source>
        <dbReference type="ARBA" id="ARBA00004651"/>
    </source>
</evidence>
<feature type="domain" description="ABC3 transporter permease C-terminal" evidence="7">
    <location>
        <begin position="722"/>
        <end position="830"/>
    </location>
</feature>
<feature type="transmembrane region" description="Helical" evidence="6">
    <location>
        <begin position="713"/>
        <end position="739"/>
    </location>
</feature>
<feature type="transmembrane region" description="Helical" evidence="6">
    <location>
        <begin position="359"/>
        <end position="376"/>
    </location>
</feature>
<dbReference type="EMBL" id="JAQIIO010000008">
    <property type="protein sequence ID" value="MDA5095172.1"/>
    <property type="molecule type" value="Genomic_DNA"/>
</dbReference>
<comment type="caution">
    <text evidence="8">The sequence shown here is derived from an EMBL/GenBank/DDBJ whole genome shotgun (WGS) entry which is preliminary data.</text>
</comment>
<organism evidence="8 9">
    <name type="scientific">Aliiroseovarius salicola</name>
    <dbReference type="NCBI Taxonomy" id="3009082"/>
    <lineage>
        <taxon>Bacteria</taxon>
        <taxon>Pseudomonadati</taxon>
        <taxon>Pseudomonadota</taxon>
        <taxon>Alphaproteobacteria</taxon>
        <taxon>Rhodobacterales</taxon>
        <taxon>Paracoccaceae</taxon>
        <taxon>Aliiroseovarius</taxon>
    </lineage>
</organism>
<evidence type="ECO:0000256" key="6">
    <source>
        <dbReference type="SAM" id="Phobius"/>
    </source>
</evidence>
<protein>
    <submittedName>
        <fullName evidence="8">FtsX-like permease family protein</fullName>
    </submittedName>
</protein>
<keyword evidence="3 6" id="KW-0812">Transmembrane</keyword>
<reference evidence="8 9" key="1">
    <citation type="submission" date="2023-01" db="EMBL/GenBank/DDBJ databases">
        <authorList>
            <person name="Yoon J.-W."/>
        </authorList>
    </citation>
    <scope>NUCLEOTIDE SEQUENCE [LARGE SCALE GENOMIC DNA]</scope>
    <source>
        <strain evidence="8 9">KMU-50</strain>
    </source>
</reference>
<evidence type="ECO:0000256" key="2">
    <source>
        <dbReference type="ARBA" id="ARBA00022475"/>
    </source>
</evidence>
<keyword evidence="5 6" id="KW-0472">Membrane</keyword>
<feature type="transmembrane region" description="Helical" evidence="6">
    <location>
        <begin position="21"/>
        <end position="43"/>
    </location>
</feature>
<keyword evidence="2" id="KW-1003">Cell membrane</keyword>
<evidence type="ECO:0000259" key="7">
    <source>
        <dbReference type="Pfam" id="PF02687"/>
    </source>
</evidence>
<dbReference type="PANTHER" id="PTHR30287:SF1">
    <property type="entry name" value="INNER MEMBRANE PROTEIN"/>
    <property type="match status" value="1"/>
</dbReference>
<evidence type="ECO:0000313" key="8">
    <source>
        <dbReference type="EMBL" id="MDA5095172.1"/>
    </source>
</evidence>
<gene>
    <name evidence="8" type="ORF">O2N63_13880</name>
</gene>